<dbReference type="AlphaFoldDB" id="A0AA38M9N6"/>
<dbReference type="Gene3D" id="3.40.525.10">
    <property type="entry name" value="CRAL-TRIO lipid binding domain"/>
    <property type="match status" value="1"/>
</dbReference>
<reference evidence="1" key="1">
    <citation type="journal article" date="2023" name="G3 (Bethesda)">
        <title>Whole genome assemblies of Zophobas morio and Tenebrio molitor.</title>
        <authorList>
            <person name="Kaur S."/>
            <person name="Stinson S.A."/>
            <person name="diCenzo G.C."/>
        </authorList>
    </citation>
    <scope>NUCLEOTIDE SEQUENCE</scope>
    <source>
        <strain evidence="1">QUZm001</strain>
    </source>
</reference>
<protein>
    <recommendedName>
        <fullName evidence="3">CRAL-TRIO domain-containing protein</fullName>
    </recommendedName>
</protein>
<accession>A0AA38M9N6</accession>
<gene>
    <name evidence="1" type="ORF">Zmor_020176</name>
</gene>
<keyword evidence="2" id="KW-1185">Reference proteome</keyword>
<organism evidence="1 2">
    <name type="scientific">Zophobas morio</name>
    <dbReference type="NCBI Taxonomy" id="2755281"/>
    <lineage>
        <taxon>Eukaryota</taxon>
        <taxon>Metazoa</taxon>
        <taxon>Ecdysozoa</taxon>
        <taxon>Arthropoda</taxon>
        <taxon>Hexapoda</taxon>
        <taxon>Insecta</taxon>
        <taxon>Pterygota</taxon>
        <taxon>Neoptera</taxon>
        <taxon>Endopterygota</taxon>
        <taxon>Coleoptera</taxon>
        <taxon>Polyphaga</taxon>
        <taxon>Cucujiformia</taxon>
        <taxon>Tenebrionidae</taxon>
        <taxon>Zophobas</taxon>
    </lineage>
</organism>
<comment type="caution">
    <text evidence="1">The sequence shown here is derived from an EMBL/GenBank/DDBJ whole genome shotgun (WGS) entry which is preliminary data.</text>
</comment>
<dbReference type="InterPro" id="IPR036865">
    <property type="entry name" value="CRAL-TRIO_dom_sf"/>
</dbReference>
<evidence type="ECO:0000313" key="1">
    <source>
        <dbReference type="EMBL" id="KAJ3648366.1"/>
    </source>
</evidence>
<sequence>MVCMLDVYQNGPPNGHVLIHDIEPFPECYVPKMEYKTFKKHYYYDYEVIPTMHTKALHTINTNPRMDEIIGVMEAASLKSLLPFVITHKSIDDLMKYVPKECLPEDYGGLLEPAAVLHEKSKHELLKNGAFFDWQDQLVVDESKRPANNTIVQDMFGFAK</sequence>
<dbReference type="SUPFAM" id="SSF52087">
    <property type="entry name" value="CRAL/TRIO domain"/>
    <property type="match status" value="1"/>
</dbReference>
<name>A0AA38M9N6_9CUCU</name>
<dbReference type="Proteomes" id="UP001168821">
    <property type="component" value="Unassembled WGS sequence"/>
</dbReference>
<evidence type="ECO:0008006" key="3">
    <source>
        <dbReference type="Google" id="ProtNLM"/>
    </source>
</evidence>
<proteinExistence type="predicted"/>
<dbReference type="EMBL" id="JALNTZ010000006">
    <property type="protein sequence ID" value="KAJ3648366.1"/>
    <property type="molecule type" value="Genomic_DNA"/>
</dbReference>
<evidence type="ECO:0000313" key="2">
    <source>
        <dbReference type="Proteomes" id="UP001168821"/>
    </source>
</evidence>